<keyword evidence="3" id="KW-1185">Reference proteome</keyword>
<sequence>MDNVVKTKFSIKDLESLSGIKAHTIRIWEKRYNLLQPERTTTNIRTYALSDLQKLLNVVFLTENRYKISKIAQYSSTEIAAIVAQIVSEKSVSNQNHAINSFKIAMMNFDQNLFYKTYNSLLEVKSFEEIFYESFLPLLHEIGLLWQTDTINPSHEHFIFNLIKQKILINIEKKQRETLPRNDRTFALYLPENEIHELGLLFLNYEIVSHGYKVIYLGQSIMLENLKYLSINHPNLAFVTYFTVQPAKEEIPQYFKDFNKLFGKQNLHLYVLGSMTNTIDERTVPQNIRVMMSIREFVNLINKSAAKYV</sequence>
<dbReference type="EMBL" id="FZNY01000006">
    <property type="protein sequence ID" value="SNS05573.1"/>
    <property type="molecule type" value="Genomic_DNA"/>
</dbReference>
<dbReference type="InterPro" id="IPR009061">
    <property type="entry name" value="DNA-bd_dom_put_sf"/>
</dbReference>
<accession>A0A239BEU3</accession>
<dbReference type="Proteomes" id="UP000198379">
    <property type="component" value="Unassembled WGS sequence"/>
</dbReference>
<dbReference type="SUPFAM" id="SSF46955">
    <property type="entry name" value="Putative DNA-binding domain"/>
    <property type="match status" value="1"/>
</dbReference>
<proteinExistence type="predicted"/>
<organism evidence="2 3">
    <name type="scientific">Dokdonia pacifica</name>
    <dbReference type="NCBI Taxonomy" id="1627892"/>
    <lineage>
        <taxon>Bacteria</taxon>
        <taxon>Pseudomonadati</taxon>
        <taxon>Bacteroidota</taxon>
        <taxon>Flavobacteriia</taxon>
        <taxon>Flavobacteriales</taxon>
        <taxon>Flavobacteriaceae</taxon>
        <taxon>Dokdonia</taxon>
    </lineage>
</organism>
<dbReference type="Gene3D" id="1.10.1240.10">
    <property type="entry name" value="Methionine synthase domain"/>
    <property type="match status" value="1"/>
</dbReference>
<dbReference type="AlphaFoldDB" id="A0A239BEU3"/>
<dbReference type="GO" id="GO:0003677">
    <property type="term" value="F:DNA binding"/>
    <property type="evidence" value="ECO:0007669"/>
    <property type="project" value="InterPro"/>
</dbReference>
<protein>
    <submittedName>
        <fullName evidence="2">B12 binding domain-containing protein</fullName>
    </submittedName>
</protein>
<dbReference type="InterPro" id="IPR036594">
    <property type="entry name" value="Meth_synthase_dom"/>
</dbReference>
<evidence type="ECO:0000259" key="1">
    <source>
        <dbReference type="SMART" id="SM00422"/>
    </source>
</evidence>
<gene>
    <name evidence="2" type="ORF">SAMN06265376_10674</name>
</gene>
<evidence type="ECO:0000313" key="2">
    <source>
        <dbReference type="EMBL" id="SNS05573.1"/>
    </source>
</evidence>
<dbReference type="GO" id="GO:0006355">
    <property type="term" value="P:regulation of DNA-templated transcription"/>
    <property type="evidence" value="ECO:0007669"/>
    <property type="project" value="InterPro"/>
</dbReference>
<dbReference type="InterPro" id="IPR000551">
    <property type="entry name" value="MerR-type_HTH_dom"/>
</dbReference>
<dbReference type="Gene3D" id="3.40.50.280">
    <property type="entry name" value="Cobalamin-binding domain"/>
    <property type="match status" value="1"/>
</dbReference>
<evidence type="ECO:0000313" key="3">
    <source>
        <dbReference type="Proteomes" id="UP000198379"/>
    </source>
</evidence>
<dbReference type="CDD" id="cd01104">
    <property type="entry name" value="HTH_MlrA-CarA"/>
    <property type="match status" value="1"/>
</dbReference>
<reference evidence="2 3" key="1">
    <citation type="submission" date="2017-06" db="EMBL/GenBank/DDBJ databases">
        <authorList>
            <person name="Kim H.J."/>
            <person name="Triplett B.A."/>
        </authorList>
    </citation>
    <scope>NUCLEOTIDE SEQUENCE [LARGE SCALE GENOMIC DNA]</scope>
    <source>
        <strain evidence="2 3">DSM 25597</strain>
    </source>
</reference>
<dbReference type="OrthoDB" id="9800334at2"/>
<dbReference type="Pfam" id="PF02607">
    <property type="entry name" value="B12-binding_2"/>
    <property type="match status" value="1"/>
</dbReference>
<dbReference type="Pfam" id="PF13411">
    <property type="entry name" value="MerR_1"/>
    <property type="match status" value="1"/>
</dbReference>
<dbReference type="RefSeq" id="WP_089372698.1">
    <property type="nucleotide sequence ID" value="NZ_BMEP01000005.1"/>
</dbReference>
<feature type="domain" description="HTH merR-type" evidence="1">
    <location>
        <begin position="9"/>
        <end position="78"/>
    </location>
</feature>
<name>A0A239BEU3_9FLAO</name>
<dbReference type="Gene3D" id="1.10.1660.10">
    <property type="match status" value="1"/>
</dbReference>
<dbReference type="SMART" id="SM00422">
    <property type="entry name" value="HTH_MERR"/>
    <property type="match status" value="1"/>
</dbReference>
<dbReference type="InterPro" id="IPR003759">
    <property type="entry name" value="Cbl-bd_cap"/>
</dbReference>